<dbReference type="InterPro" id="IPR022496">
    <property type="entry name" value="T6A_TsaB"/>
</dbReference>
<dbReference type="Pfam" id="PF00814">
    <property type="entry name" value="TsaD"/>
    <property type="match status" value="1"/>
</dbReference>
<evidence type="ECO:0000313" key="2">
    <source>
        <dbReference type="EMBL" id="WOC11308.1"/>
    </source>
</evidence>
<dbReference type="GO" id="GO:0002949">
    <property type="term" value="P:tRNA threonylcarbamoyladenosine modification"/>
    <property type="evidence" value="ECO:0007669"/>
    <property type="project" value="InterPro"/>
</dbReference>
<protein>
    <recommendedName>
        <fullName evidence="1">Gcp-like domain-containing protein</fullName>
    </recommendedName>
</protein>
<dbReference type="NCBIfam" id="TIGR03725">
    <property type="entry name" value="T6A_YeaZ"/>
    <property type="match status" value="1"/>
</dbReference>
<dbReference type="SUPFAM" id="SSF53067">
    <property type="entry name" value="Actin-like ATPase domain"/>
    <property type="match status" value="2"/>
</dbReference>
<dbReference type="Gene3D" id="3.30.420.40">
    <property type="match status" value="2"/>
</dbReference>
<proteinExistence type="predicted"/>
<dbReference type="RefSeq" id="WP_420040629.1">
    <property type="nucleotide sequence ID" value="NZ_CP128986.1"/>
</dbReference>
<accession>A0AA97GV26</accession>
<dbReference type="PANTHER" id="PTHR11735:SF11">
    <property type="entry name" value="TRNA THREONYLCARBAMOYLADENOSINE BIOSYNTHESIS PROTEIN TSAB"/>
    <property type="match status" value="1"/>
</dbReference>
<dbReference type="AlphaFoldDB" id="A0AA97GV26"/>
<feature type="domain" description="Gcp-like" evidence="1">
    <location>
        <begin position="41"/>
        <end position="151"/>
    </location>
</feature>
<name>A0AA97GV26_9ACTN</name>
<dbReference type="GO" id="GO:0005829">
    <property type="term" value="C:cytosol"/>
    <property type="evidence" value="ECO:0007669"/>
    <property type="project" value="TreeGrafter"/>
</dbReference>
<evidence type="ECO:0000259" key="1">
    <source>
        <dbReference type="Pfam" id="PF00814"/>
    </source>
</evidence>
<gene>
    <name evidence="2" type="ORF">MP11Mi_03750</name>
</gene>
<reference evidence="2" key="1">
    <citation type="submission" date="2023-06" db="EMBL/GenBank/DDBJ databases">
        <title>Gordonia sp. nov. and Pseudochrobactrum sp. nov., two species isolated from the burying beetle Nicrophorus vespilloides.</title>
        <authorList>
            <person name="Poehlein A."/>
            <person name="Guzman J."/>
            <person name="Daniel R."/>
            <person name="Vilcinskas A."/>
        </authorList>
    </citation>
    <scope>NUCLEOTIDE SEQUENCE</scope>
    <source>
        <strain evidence="2">MP11Mi</strain>
    </source>
</reference>
<dbReference type="PANTHER" id="PTHR11735">
    <property type="entry name" value="TRNA N6-ADENOSINE THREONYLCARBAMOYLTRANSFERASE"/>
    <property type="match status" value="1"/>
</dbReference>
<dbReference type="EMBL" id="CP128986">
    <property type="protein sequence ID" value="WOC11308.1"/>
    <property type="molecule type" value="Genomic_DNA"/>
</dbReference>
<sequence length="235" mass="24359">MSGEWTVLTIDTATETVVTGIVRLTATGAATALAERAVHDHRRHAEILTTLIREVLAEADVAGTDLDAVVVGAGPGPFTGLRVGLATAAAYGDALGLPVHGVCSLDALAAVAADRTALVVTDARRREVYWARYRSGQRTAGPDVASPATVADTVADWPVDAVVGPPTFTEPIAAGRAEEVGVTHPTPAAIARVAFDAIVAGVVPPPLEPLYLRRPDAVELKDQRRKSLLPVTDGA</sequence>
<organism evidence="2">
    <name type="scientific">Gordonia sp. MP11Mi</name>
    <dbReference type="NCBI Taxonomy" id="3022769"/>
    <lineage>
        <taxon>Bacteria</taxon>
        <taxon>Bacillati</taxon>
        <taxon>Actinomycetota</taxon>
        <taxon>Actinomycetes</taxon>
        <taxon>Mycobacteriales</taxon>
        <taxon>Gordoniaceae</taxon>
        <taxon>Gordonia</taxon>
    </lineage>
</organism>
<dbReference type="InterPro" id="IPR043129">
    <property type="entry name" value="ATPase_NBD"/>
</dbReference>
<dbReference type="InterPro" id="IPR000905">
    <property type="entry name" value="Gcp-like_dom"/>
</dbReference>